<feature type="transmembrane region" description="Helical" evidence="1">
    <location>
        <begin position="33"/>
        <end position="55"/>
    </location>
</feature>
<feature type="transmembrane region" description="Helical" evidence="1">
    <location>
        <begin position="365"/>
        <end position="383"/>
    </location>
</feature>
<comment type="caution">
    <text evidence="2">The sequence shown here is derived from an EMBL/GenBank/DDBJ whole genome shotgun (WGS) entry which is preliminary data.</text>
</comment>
<dbReference type="Pfam" id="PF10060">
    <property type="entry name" value="DUF2298"/>
    <property type="match status" value="1"/>
</dbReference>
<feature type="transmembrane region" description="Helical" evidence="1">
    <location>
        <begin position="263"/>
        <end position="284"/>
    </location>
</feature>
<dbReference type="NCBIfam" id="TIGR03662">
    <property type="entry name" value="Chlor_Arch_YYY"/>
    <property type="match status" value="1"/>
</dbReference>
<dbReference type="InterPro" id="IPR018746">
    <property type="entry name" value="DUF2298"/>
</dbReference>
<feature type="transmembrane region" description="Helical" evidence="1">
    <location>
        <begin position="506"/>
        <end position="524"/>
    </location>
</feature>
<feature type="transmembrane region" description="Helical" evidence="1">
    <location>
        <begin position="395"/>
        <end position="426"/>
    </location>
</feature>
<gene>
    <name evidence="2" type="ORF">ENI32_07610</name>
</gene>
<feature type="transmembrane region" description="Helical" evidence="1">
    <location>
        <begin position="61"/>
        <end position="80"/>
    </location>
</feature>
<protein>
    <recommendedName>
        <fullName evidence="3">YYY membrane protein</fullName>
    </recommendedName>
</protein>
<organism evidence="2">
    <name type="scientific">Candidatus Syntropharchaeum butanivorans</name>
    <dbReference type="NCBI Taxonomy" id="1839936"/>
    <lineage>
        <taxon>Archaea</taxon>
        <taxon>Methanobacteriati</taxon>
        <taxon>Methanobacteriota</taxon>
        <taxon>Stenosarchaea group</taxon>
        <taxon>Methanomicrobia</taxon>
        <taxon>Methanosarcinales</taxon>
        <taxon>ANME-2 cluster</taxon>
        <taxon>Candidatus Syntropharchaeum</taxon>
    </lineage>
</organism>
<feature type="transmembrane region" description="Helical" evidence="1">
    <location>
        <begin position="314"/>
        <end position="345"/>
    </location>
</feature>
<accession>A0A7J2S2N3</accession>
<evidence type="ECO:0008006" key="3">
    <source>
        <dbReference type="Google" id="ProtNLM"/>
    </source>
</evidence>
<keyword evidence="1" id="KW-1133">Transmembrane helix</keyword>
<dbReference type="Proteomes" id="UP000885936">
    <property type="component" value="Unassembled WGS sequence"/>
</dbReference>
<evidence type="ECO:0000256" key="1">
    <source>
        <dbReference type="SAM" id="Phobius"/>
    </source>
</evidence>
<dbReference type="AlphaFoldDB" id="A0A7J2S2N3"/>
<dbReference type="PANTHER" id="PTHR10790:SF51">
    <property type="entry name" value="TETRATRICOPEPTIDE REPEAT PROTEIN"/>
    <property type="match status" value="1"/>
</dbReference>
<feature type="transmembrane region" description="Helical" evidence="1">
    <location>
        <begin position="477"/>
        <end position="494"/>
    </location>
</feature>
<evidence type="ECO:0000313" key="2">
    <source>
        <dbReference type="EMBL" id="HEC57718.1"/>
    </source>
</evidence>
<dbReference type="PANTHER" id="PTHR10790">
    <property type="entry name" value="TPR-DOMAIN CONTAINING PROTEIN"/>
    <property type="match status" value="1"/>
</dbReference>
<name>A0A7J2S2N3_9EURY</name>
<dbReference type="EMBL" id="DRIE01000124">
    <property type="protein sequence ID" value="HEC57718.1"/>
    <property type="molecule type" value="Genomic_DNA"/>
</dbReference>
<feature type="transmembrane region" description="Helical" evidence="1">
    <location>
        <begin position="6"/>
        <end position="26"/>
    </location>
</feature>
<feature type="transmembrane region" description="Helical" evidence="1">
    <location>
        <begin position="174"/>
        <end position="194"/>
    </location>
</feature>
<feature type="transmembrane region" description="Helical" evidence="1">
    <location>
        <begin position="291"/>
        <end position="308"/>
    </location>
</feature>
<feature type="transmembrane region" description="Helical" evidence="1">
    <location>
        <begin position="92"/>
        <end position="112"/>
    </location>
</feature>
<feature type="transmembrane region" description="Helical" evidence="1">
    <location>
        <begin position="438"/>
        <end position="457"/>
    </location>
</feature>
<sequence length="687" mass="78294">MSGEIITWYVFFELAGIIALPLSLIITDNLRDCGYFLPKAIALIISAYITFIIGFVHRYDLIAVVLPFLILALISIACITMRKGHGIRWRRFIEAELIFTLAFFLFAFVRAFSPEIYFTGGEKLSEFGFINAILRSNRLPPYDPYFGGEPIQYYYMGHLIVANILKITGIAPEVGFNLATASFFALTAQITYGLGLSLTGRRRYGVITLLFVLILGNLTGIIQLLLQMHTSSSLLYFDYWHASRIIPGTINEFPYFSFLHGDVHPHMIAIPFKILLITLFFDLLSEQNRKIGAIAASGVFTGFLAPLNTWDYPVFLMLLLLIILIRGLKIREVVVGISAATLPYLPFFISTQGRGIGFVTERTDFINFFLIYGLFLLIIYAYILYRLDSRAKLDFIMGILILLPISWLIDFQLLFVLIPLIILPSWDVLKGSSREERFLSLLILSGALVALGCEVIYVDDAFTGSYERMNTVFKLYLDLWILWGVASALALSRISLRGMKTPSRHIFSLLLIALLISASVYPVFATSGRSHAFKVKPTLDGLFYARNDFKWDMDAIYWINENIKGHPVFLTIPARDYTWESRVASITGVPIVIGWMGEEIMWRGDRKEVTERMNDVMKVLSSPVIDEEVIKILERYNVSYIYIGPVERERYPQGVLKFEDWDGCEVVYRNEGVVIYYRENPCLRTPS</sequence>
<feature type="transmembrane region" description="Helical" evidence="1">
    <location>
        <begin position="206"/>
        <end position="226"/>
    </location>
</feature>
<keyword evidence="1" id="KW-0812">Transmembrane</keyword>
<proteinExistence type="predicted"/>
<keyword evidence="1" id="KW-0472">Membrane</keyword>
<reference evidence="2" key="1">
    <citation type="journal article" date="2020" name="mSystems">
        <title>Genome- and Community-Level Interaction Insights into Carbon Utilization and Element Cycling Functions of Hydrothermarchaeota in Hydrothermal Sediment.</title>
        <authorList>
            <person name="Zhou Z."/>
            <person name="Liu Y."/>
            <person name="Xu W."/>
            <person name="Pan J."/>
            <person name="Luo Z.H."/>
            <person name="Li M."/>
        </authorList>
    </citation>
    <scope>NUCLEOTIDE SEQUENCE [LARGE SCALE GENOMIC DNA]</scope>
    <source>
        <strain evidence="2">HyVt-386</strain>
    </source>
</reference>